<evidence type="ECO:0000256" key="3">
    <source>
        <dbReference type="ARBA" id="ARBA00040298"/>
    </source>
</evidence>
<dbReference type="KEGG" id="pphr:APZ00_16720"/>
<comment type="subunit">
    <text evidence="2">Interacts with COX5B; this interaction may contribute to localize PYROXD2 to the inner face of the inner mitochondrial membrane.</text>
</comment>
<sequence>MASTYDFIVIGSGHNGLTAACYLAKAGKKILVLERNDWYGGGVVTKEIIAPGFKFDLHSSLHVNIQANPLIINDELKLQSKYGLKYIYPDGVYSTMFDDGTALVTYKDVERTCQSIAQFSERDAEAYRKFAAMSMKILPMVTQSLFVPALPQGPFYALLDQSLEGQEMMRALQMSKLDICREFFESDKLIIHLLKFAAETLTAPEEMGTGFVIYTMPGMVHRHPIGVPVGGSGALVDALIACLEDHGGELRGRTHVEKVITEGGKAVGVRLEGGEVIRARDGIIGQIHPHLLGEMVDGLDPGVVQWAKRTQSGAFSIMPQHYALHETPKFKAGDEAGRVVLQNYTPSTLERFLRVFDNYRYGDMWAEGSNDTILASHMQCQFDPTQVPEGKCAITVYGFGPFDLRGGGSSEWDRRNQEMADWLLERFRDYTTNMSDSNIIGRRFDSPLEVSRHSPMFQRGDVSGIGEYLHQIGGQRPTPELAKLKVPGLSNLYLTGTAINVSSVSGAGRATAIKVCQDMKINFDKLCG</sequence>
<dbReference type="Gene3D" id="3.50.50.60">
    <property type="entry name" value="FAD/NAD(P)-binding domain"/>
    <property type="match status" value="2"/>
</dbReference>
<gene>
    <name evidence="5" type="ORF">APZ00_16720</name>
</gene>
<evidence type="ECO:0000256" key="1">
    <source>
        <dbReference type="ARBA" id="ARBA00037217"/>
    </source>
</evidence>
<dbReference type="STRING" id="121719.APZ00_16720"/>
<dbReference type="SUPFAM" id="SSF51905">
    <property type="entry name" value="FAD/NAD(P)-binding domain"/>
    <property type="match status" value="1"/>
</dbReference>
<dbReference type="RefSeq" id="WP_058899594.1">
    <property type="nucleotide sequence ID" value="NZ_CP013068.1"/>
</dbReference>
<dbReference type="AlphaFoldDB" id="A0A0U3N6G9"/>
<keyword evidence="6" id="KW-1185">Reference proteome</keyword>
<feature type="domain" description="Amine oxidase" evidence="4">
    <location>
        <begin position="16"/>
        <end position="280"/>
    </location>
</feature>
<evidence type="ECO:0000256" key="2">
    <source>
        <dbReference type="ARBA" id="ARBA00038825"/>
    </source>
</evidence>
<protein>
    <recommendedName>
        <fullName evidence="3">Pyridine nucleotide-disulfide oxidoreductase domain-containing protein 2</fullName>
    </recommendedName>
</protein>
<organism evidence="5 6">
    <name type="scientific">Pannonibacter phragmitetus</name>
    <dbReference type="NCBI Taxonomy" id="121719"/>
    <lineage>
        <taxon>Bacteria</taxon>
        <taxon>Pseudomonadati</taxon>
        <taxon>Pseudomonadota</taxon>
        <taxon>Alphaproteobacteria</taxon>
        <taxon>Hyphomicrobiales</taxon>
        <taxon>Stappiaceae</taxon>
        <taxon>Pannonibacter</taxon>
    </lineage>
</organism>
<comment type="function">
    <text evidence="1">Probable oxidoreductase that may play a role as regulator of mitochondrial function.</text>
</comment>
<reference evidence="5 6" key="1">
    <citation type="submission" date="2015-10" db="EMBL/GenBank/DDBJ databases">
        <title>The world's first case of liver abscess caused by Pannonibacter phragmitetus.</title>
        <authorList>
            <person name="Ming D."/>
            <person name="Wang M."/>
            <person name="Zhou Y."/>
            <person name="Jiang T."/>
            <person name="Hu S."/>
        </authorList>
    </citation>
    <scope>NUCLEOTIDE SEQUENCE [LARGE SCALE GENOMIC DNA]</scope>
    <source>
        <strain evidence="5 6">31801</strain>
    </source>
</reference>
<dbReference type="GO" id="GO:0016491">
    <property type="term" value="F:oxidoreductase activity"/>
    <property type="evidence" value="ECO:0007669"/>
    <property type="project" value="InterPro"/>
</dbReference>
<evidence type="ECO:0000313" key="5">
    <source>
        <dbReference type="EMBL" id="ALV28504.1"/>
    </source>
</evidence>
<dbReference type="Pfam" id="PF01593">
    <property type="entry name" value="Amino_oxidase"/>
    <property type="match status" value="1"/>
</dbReference>
<evidence type="ECO:0000259" key="4">
    <source>
        <dbReference type="Pfam" id="PF01593"/>
    </source>
</evidence>
<evidence type="ECO:0000313" key="6">
    <source>
        <dbReference type="Proteomes" id="UP000064921"/>
    </source>
</evidence>
<proteinExistence type="predicted"/>
<dbReference type="InterPro" id="IPR002937">
    <property type="entry name" value="Amino_oxidase"/>
</dbReference>
<dbReference type="PANTHER" id="PTHR10668:SF103">
    <property type="entry name" value="PYRIDINE NUCLEOTIDE-DISULFIDE OXIDOREDUCTASE DOMAIN-CONTAINING PROTEIN 2"/>
    <property type="match status" value="1"/>
</dbReference>
<name>A0A0U3N6G9_9HYPH</name>
<dbReference type="EMBL" id="CP013068">
    <property type="protein sequence ID" value="ALV28504.1"/>
    <property type="molecule type" value="Genomic_DNA"/>
</dbReference>
<accession>A0A0U3N6G9</accession>
<dbReference type="PANTHER" id="PTHR10668">
    <property type="entry name" value="PHYTOENE DEHYDROGENASE"/>
    <property type="match status" value="1"/>
</dbReference>
<dbReference type="Proteomes" id="UP000064921">
    <property type="component" value="Chromosome"/>
</dbReference>
<dbReference type="InterPro" id="IPR036188">
    <property type="entry name" value="FAD/NAD-bd_sf"/>
</dbReference>